<proteinExistence type="predicted"/>
<dbReference type="Proteomes" id="UP000245910">
    <property type="component" value="Chromosome II"/>
</dbReference>
<organism evidence="1 2">
    <name type="scientific">Fusarium venenatum</name>
    <dbReference type="NCBI Taxonomy" id="56646"/>
    <lineage>
        <taxon>Eukaryota</taxon>
        <taxon>Fungi</taxon>
        <taxon>Dikarya</taxon>
        <taxon>Ascomycota</taxon>
        <taxon>Pezizomycotina</taxon>
        <taxon>Sordariomycetes</taxon>
        <taxon>Hypocreomycetidae</taxon>
        <taxon>Hypocreales</taxon>
        <taxon>Nectriaceae</taxon>
        <taxon>Fusarium</taxon>
    </lineage>
</organism>
<reference evidence="2" key="1">
    <citation type="submission" date="2014-10" db="EMBL/GenBank/DDBJ databases">
        <authorList>
            <person name="King R."/>
        </authorList>
    </citation>
    <scope>NUCLEOTIDE SEQUENCE [LARGE SCALE GENOMIC DNA]</scope>
    <source>
        <strain evidence="2">A3/5</strain>
    </source>
</reference>
<keyword evidence="2" id="KW-1185">Reference proteome</keyword>
<evidence type="ECO:0000313" key="1">
    <source>
        <dbReference type="EMBL" id="CEI62831.1"/>
    </source>
</evidence>
<protein>
    <submittedName>
        <fullName evidence="1">Uncharacterized protein</fullName>
    </submittedName>
</protein>
<evidence type="ECO:0000313" key="2">
    <source>
        <dbReference type="Proteomes" id="UP000245910"/>
    </source>
</evidence>
<dbReference type="AlphaFoldDB" id="A0A2L2TBV5"/>
<accession>A0A2L2TBV5</accession>
<dbReference type="OrthoDB" id="5105950at2759"/>
<dbReference type="EMBL" id="LN649230">
    <property type="protein sequence ID" value="CEI62831.1"/>
    <property type="molecule type" value="Genomic_DNA"/>
</dbReference>
<sequence>MRGVHPYGHARDSPLSQDVIQHALPFRDHRHAGTTITGGDDLTPEELYGLASIMQTTATMGDFERFLFGIFDGWTSASPTPTNPVLHDRSSKKTRLQVGTLSEDHPLTTRQIKANKRQDPERRACSLVYFGLNINHEMGDVDWFWCDSRNVAINPRYVCLDEGQTEITIRTQAMLRYDHAERVRIRTYNCALLEACAKRIVQKWAHACSSFGSVIDDADQPHDLQPLQLAGPYVEAQSEVLAEASRRCMALLQAQHSYA</sequence>
<name>A0A2L2TBV5_9HYPO</name>